<dbReference type="AlphaFoldDB" id="A0A5J9UNS4"/>
<keyword evidence="2" id="KW-1185">Reference proteome</keyword>
<proteinExistence type="predicted"/>
<dbReference type="Gramene" id="TVU25105">
    <property type="protein sequence ID" value="TVU25105"/>
    <property type="gene ID" value="EJB05_27586"/>
</dbReference>
<accession>A0A5J9UNS4</accession>
<name>A0A5J9UNS4_9POAL</name>
<evidence type="ECO:0000313" key="1">
    <source>
        <dbReference type="EMBL" id="TVU25105.1"/>
    </source>
</evidence>
<dbReference type="Proteomes" id="UP000324897">
    <property type="component" value="Chromosome 2"/>
</dbReference>
<organism evidence="1 2">
    <name type="scientific">Eragrostis curvula</name>
    <name type="common">weeping love grass</name>
    <dbReference type="NCBI Taxonomy" id="38414"/>
    <lineage>
        <taxon>Eukaryota</taxon>
        <taxon>Viridiplantae</taxon>
        <taxon>Streptophyta</taxon>
        <taxon>Embryophyta</taxon>
        <taxon>Tracheophyta</taxon>
        <taxon>Spermatophyta</taxon>
        <taxon>Magnoliopsida</taxon>
        <taxon>Liliopsida</taxon>
        <taxon>Poales</taxon>
        <taxon>Poaceae</taxon>
        <taxon>PACMAD clade</taxon>
        <taxon>Chloridoideae</taxon>
        <taxon>Eragrostideae</taxon>
        <taxon>Eragrostidinae</taxon>
        <taxon>Eragrostis</taxon>
    </lineage>
</organism>
<comment type="caution">
    <text evidence="1">The sequence shown here is derived from an EMBL/GenBank/DDBJ whole genome shotgun (WGS) entry which is preliminary data.</text>
</comment>
<gene>
    <name evidence="1" type="ORF">EJB05_27586</name>
</gene>
<dbReference type="EMBL" id="RWGY01000013">
    <property type="protein sequence ID" value="TVU25105.1"/>
    <property type="molecule type" value="Genomic_DNA"/>
</dbReference>
<feature type="non-terminal residue" evidence="1">
    <location>
        <position position="1"/>
    </location>
</feature>
<reference evidence="1 2" key="1">
    <citation type="journal article" date="2019" name="Sci. Rep.">
        <title>A high-quality genome of Eragrostis curvula grass provides insights into Poaceae evolution and supports new strategies to enhance forage quality.</title>
        <authorList>
            <person name="Carballo J."/>
            <person name="Santos B.A.C.M."/>
            <person name="Zappacosta D."/>
            <person name="Garbus I."/>
            <person name="Selva J.P."/>
            <person name="Gallo C.A."/>
            <person name="Diaz A."/>
            <person name="Albertini E."/>
            <person name="Caccamo M."/>
            <person name="Echenique V."/>
        </authorList>
    </citation>
    <scope>NUCLEOTIDE SEQUENCE [LARGE SCALE GENOMIC DNA]</scope>
    <source>
        <strain evidence="2">cv. Victoria</strain>
        <tissue evidence="1">Leaf</tissue>
    </source>
</reference>
<protein>
    <submittedName>
        <fullName evidence="1">Uncharacterized protein</fullName>
    </submittedName>
</protein>
<evidence type="ECO:0000313" key="2">
    <source>
        <dbReference type="Proteomes" id="UP000324897"/>
    </source>
</evidence>
<sequence>MVLSTRMRVEAKLEEVCEMERLEGVRKKPWKLHHKCSHGQRCYMILVSAHQSLKLKLLLLLFFRMTYFSSISSKILYMNAGNVVAMSTIVAMPSRMSGRKMKMENCMLALSAASSFGPALSGSLRGLQNCGPPVFEFKF</sequence>